<evidence type="ECO:0000256" key="7">
    <source>
        <dbReference type="ARBA" id="ARBA00022989"/>
    </source>
</evidence>
<dbReference type="PANTHER" id="PTHR15451">
    <property type="entry name" value="ERGOSTEROL BIOSYNTHETIC PROTEIN 28-RELATED"/>
    <property type="match status" value="1"/>
</dbReference>
<dbReference type="GO" id="GO:0005789">
    <property type="term" value="C:endoplasmic reticulum membrane"/>
    <property type="evidence" value="ECO:0007669"/>
    <property type="project" value="UniProtKB-SubCell"/>
</dbReference>
<keyword evidence="12" id="KW-0753">Steroid metabolism</keyword>
<feature type="transmembrane region" description="Helical" evidence="13">
    <location>
        <begin position="52"/>
        <end position="70"/>
    </location>
</feature>
<evidence type="ECO:0000256" key="13">
    <source>
        <dbReference type="SAM" id="Phobius"/>
    </source>
</evidence>
<keyword evidence="4 13" id="KW-0812">Transmembrane</keyword>
<dbReference type="AlphaFoldDB" id="A0AB38MVW2"/>
<comment type="caution">
    <text evidence="14">The sequence shown here is derived from an EMBL/GenBank/DDBJ whole genome shotgun (WGS) entry which is preliminary data.</text>
</comment>
<evidence type="ECO:0000256" key="6">
    <source>
        <dbReference type="ARBA" id="ARBA00022955"/>
    </source>
</evidence>
<evidence type="ECO:0000256" key="5">
    <source>
        <dbReference type="ARBA" id="ARBA00022824"/>
    </source>
</evidence>
<comment type="similarity">
    <text evidence="2">Belongs to the ERG28 family.</text>
</comment>
<comment type="subcellular location">
    <subcellularLocation>
        <location evidence="1">Endoplasmic reticulum membrane</location>
        <topology evidence="1">Multi-pass membrane protein</topology>
    </subcellularLocation>
</comment>
<keyword evidence="9" id="KW-0443">Lipid metabolism</keyword>
<evidence type="ECO:0000256" key="4">
    <source>
        <dbReference type="ARBA" id="ARBA00022692"/>
    </source>
</evidence>
<dbReference type="PANTHER" id="PTHR15451:SF19">
    <property type="entry name" value="ERGOSTEROL BIOSYNTHETIC PROTEIN 28 HOMOLOG"/>
    <property type="match status" value="1"/>
</dbReference>
<evidence type="ECO:0000256" key="10">
    <source>
        <dbReference type="ARBA" id="ARBA00023136"/>
    </source>
</evidence>
<keyword evidence="3" id="KW-0444">Lipid biosynthesis</keyword>
<keyword evidence="10 13" id="KW-0472">Membrane</keyword>
<protein>
    <submittedName>
        <fullName evidence="14">Erg28-like protein</fullName>
    </submittedName>
</protein>
<reference evidence="14 15" key="1">
    <citation type="submission" date="2019-03" db="EMBL/GenBank/DDBJ databases">
        <title>Sequencing 25 genomes of Wallemia mellicola.</title>
        <authorList>
            <person name="Gostincar C."/>
        </authorList>
    </citation>
    <scope>NUCLEOTIDE SEQUENCE [LARGE SCALE GENOMIC DNA]</scope>
    <source>
        <strain evidence="14 15">EXF-1274</strain>
    </source>
</reference>
<organism evidence="14 15">
    <name type="scientific">Wallemia mellicola</name>
    <dbReference type="NCBI Taxonomy" id="1708541"/>
    <lineage>
        <taxon>Eukaryota</taxon>
        <taxon>Fungi</taxon>
        <taxon>Dikarya</taxon>
        <taxon>Basidiomycota</taxon>
        <taxon>Wallemiomycotina</taxon>
        <taxon>Wallemiomycetes</taxon>
        <taxon>Wallemiales</taxon>
        <taxon>Wallemiaceae</taxon>
        <taxon>Wallemia</taxon>
    </lineage>
</organism>
<keyword evidence="7 13" id="KW-1133">Transmembrane helix</keyword>
<keyword evidence="8" id="KW-0756">Sterol biosynthesis</keyword>
<dbReference type="GO" id="GO:0016126">
    <property type="term" value="P:sterol biosynthetic process"/>
    <property type="evidence" value="ECO:0007669"/>
    <property type="project" value="UniProtKB-KW"/>
</dbReference>
<evidence type="ECO:0000256" key="3">
    <source>
        <dbReference type="ARBA" id="ARBA00022516"/>
    </source>
</evidence>
<dbReference type="InterPro" id="IPR005352">
    <property type="entry name" value="Erg28"/>
</dbReference>
<feature type="transmembrane region" description="Helical" evidence="13">
    <location>
        <begin position="82"/>
        <end position="100"/>
    </location>
</feature>
<dbReference type="Proteomes" id="UP000309601">
    <property type="component" value="Unassembled WGS sequence"/>
</dbReference>
<keyword evidence="6" id="KW-0752">Steroid biosynthesis</keyword>
<evidence type="ECO:0000256" key="8">
    <source>
        <dbReference type="ARBA" id="ARBA00023011"/>
    </source>
</evidence>
<feature type="transmembrane region" description="Helical" evidence="13">
    <location>
        <begin position="112"/>
        <end position="131"/>
    </location>
</feature>
<evidence type="ECO:0000313" key="15">
    <source>
        <dbReference type="Proteomes" id="UP000309601"/>
    </source>
</evidence>
<evidence type="ECO:0000256" key="1">
    <source>
        <dbReference type="ARBA" id="ARBA00004477"/>
    </source>
</evidence>
<dbReference type="Pfam" id="PF03694">
    <property type="entry name" value="Erg28"/>
    <property type="match status" value="1"/>
</dbReference>
<accession>A0AB38MVW2</accession>
<feature type="transmembrane region" description="Helical" evidence="13">
    <location>
        <begin position="14"/>
        <end position="40"/>
    </location>
</feature>
<evidence type="ECO:0000313" key="14">
    <source>
        <dbReference type="EMBL" id="TIC65077.1"/>
    </source>
</evidence>
<name>A0AB38MVW2_9BASI</name>
<keyword evidence="5" id="KW-0256">Endoplasmic reticulum</keyword>
<evidence type="ECO:0000256" key="2">
    <source>
        <dbReference type="ARBA" id="ARBA00005377"/>
    </source>
</evidence>
<sequence>MNIIPNGPGLLPKWMLFVSALAIFNSIQNCLTTSLTARIYNHKPQLVNPLQARTFGVWTFTSAIVRFYAAHNINNKTHTHQVSVYDIAIWTYAIVIAHYISELLYYRTSKLSAGIISPLMVGTASFVWMITQYDFYVKS</sequence>
<evidence type="ECO:0000256" key="9">
    <source>
        <dbReference type="ARBA" id="ARBA00023098"/>
    </source>
</evidence>
<gene>
    <name evidence="14" type="ORF">E3Q02_02342</name>
</gene>
<evidence type="ECO:0000256" key="12">
    <source>
        <dbReference type="ARBA" id="ARBA00023221"/>
    </source>
</evidence>
<dbReference type="EMBL" id="SPRW01000023">
    <property type="protein sequence ID" value="TIC65077.1"/>
    <property type="molecule type" value="Genomic_DNA"/>
</dbReference>
<keyword evidence="11" id="KW-1207">Sterol metabolism</keyword>
<evidence type="ECO:0000256" key="11">
    <source>
        <dbReference type="ARBA" id="ARBA00023166"/>
    </source>
</evidence>
<proteinExistence type="inferred from homology"/>
<dbReference type="GO" id="GO:0030674">
    <property type="term" value="F:protein-macromolecule adaptor activity"/>
    <property type="evidence" value="ECO:0007669"/>
    <property type="project" value="TreeGrafter"/>
</dbReference>